<dbReference type="Pfam" id="PF00496">
    <property type="entry name" value="SBP_bac_5"/>
    <property type="match status" value="1"/>
</dbReference>
<evidence type="ECO:0000256" key="3">
    <source>
        <dbReference type="ARBA" id="ARBA00022729"/>
    </source>
</evidence>
<evidence type="ECO:0000313" key="5">
    <source>
        <dbReference type="EMBL" id="KKC32607.1"/>
    </source>
</evidence>
<dbReference type="GO" id="GO:0030288">
    <property type="term" value="C:outer membrane-bounded periplasmic space"/>
    <property type="evidence" value="ECO:0007669"/>
    <property type="project" value="UniProtKB-ARBA"/>
</dbReference>
<dbReference type="Gene3D" id="3.40.190.10">
    <property type="entry name" value="Periplasmic binding protein-like II"/>
    <property type="match status" value="1"/>
</dbReference>
<dbReference type="GO" id="GO:0015833">
    <property type="term" value="P:peptide transport"/>
    <property type="evidence" value="ECO:0007669"/>
    <property type="project" value="TreeGrafter"/>
</dbReference>
<dbReference type="PANTHER" id="PTHR30290:SF38">
    <property type="entry name" value="D,D-DIPEPTIDE-BINDING PERIPLASMIC PROTEIN DDPA-RELATED"/>
    <property type="match status" value="1"/>
</dbReference>
<dbReference type="InterPro" id="IPR030678">
    <property type="entry name" value="Peptide/Ni-bd"/>
</dbReference>
<dbReference type="OrthoDB" id="9803988at2"/>
<dbReference type="PIRSF" id="PIRSF002741">
    <property type="entry name" value="MppA"/>
    <property type="match status" value="1"/>
</dbReference>
<evidence type="ECO:0000256" key="2">
    <source>
        <dbReference type="ARBA" id="ARBA00005695"/>
    </source>
</evidence>
<accession>A0A0F5PV93</accession>
<dbReference type="STRING" id="728005.SAMN04488059_10613"/>
<dbReference type="GO" id="GO:1904680">
    <property type="term" value="F:peptide transmembrane transporter activity"/>
    <property type="evidence" value="ECO:0007669"/>
    <property type="project" value="TreeGrafter"/>
</dbReference>
<evidence type="ECO:0000256" key="1">
    <source>
        <dbReference type="ARBA" id="ARBA00004418"/>
    </source>
</evidence>
<comment type="similarity">
    <text evidence="2">Belongs to the bacterial solute-binding protein 5 family.</text>
</comment>
<dbReference type="SUPFAM" id="SSF53850">
    <property type="entry name" value="Periplasmic binding protein-like II"/>
    <property type="match status" value="1"/>
</dbReference>
<name>A0A0F5PV93_9HYPH</name>
<feature type="domain" description="Solute-binding protein family 5" evidence="4">
    <location>
        <begin position="91"/>
        <end position="406"/>
    </location>
</feature>
<dbReference type="PANTHER" id="PTHR30290">
    <property type="entry name" value="PERIPLASMIC BINDING COMPONENT OF ABC TRANSPORTER"/>
    <property type="match status" value="1"/>
</dbReference>
<dbReference type="InterPro" id="IPR000914">
    <property type="entry name" value="SBP_5_dom"/>
</dbReference>
<gene>
    <name evidence="6" type="ORF">SAMN04488059_10613</name>
    <name evidence="5" type="ORF">WH91_12290</name>
</gene>
<dbReference type="InterPro" id="IPR039424">
    <property type="entry name" value="SBP_5"/>
</dbReference>
<keyword evidence="7" id="KW-1185">Reference proteome</keyword>
<dbReference type="EMBL" id="LAPV01000129">
    <property type="protein sequence ID" value="KKC32607.1"/>
    <property type="molecule type" value="Genomic_DNA"/>
</dbReference>
<keyword evidence="3" id="KW-0732">Signal</keyword>
<reference evidence="6 8" key="2">
    <citation type="submission" date="2016-10" db="EMBL/GenBank/DDBJ databases">
        <authorList>
            <person name="de Groot N.N."/>
        </authorList>
    </citation>
    <scope>NUCLEOTIDE SEQUENCE [LARGE SCALE GENOMIC DNA]</scope>
    <source>
        <strain evidence="6 8">CGMCC 1.10210</strain>
    </source>
</reference>
<proteinExistence type="inferred from homology"/>
<evidence type="ECO:0000313" key="8">
    <source>
        <dbReference type="Proteomes" id="UP000182258"/>
    </source>
</evidence>
<organism evidence="6 8">
    <name type="scientific">Devosia psychrophila</name>
    <dbReference type="NCBI Taxonomy" id="728005"/>
    <lineage>
        <taxon>Bacteria</taxon>
        <taxon>Pseudomonadati</taxon>
        <taxon>Pseudomonadota</taxon>
        <taxon>Alphaproteobacteria</taxon>
        <taxon>Hyphomicrobiales</taxon>
        <taxon>Devosiaceae</taxon>
        <taxon>Devosia</taxon>
    </lineage>
</organism>
<sequence>MGASQRRPCLTAKLYWEAELTFKHLLIGALLASTIATPAMAQANTDITVVLSEELDLVEPCMATRSNIGRVILQNISETLTELDVRGDKGLMPRLADSWEDKGDGTWQFKLHSGVKFSDGTTFDAADVKHSFDRVFSDQLTCESKRYFADTTLTFTVVDDLTIDVKAEPAQPVLPLLMSLVTMVPSETPMEFVRDPIGTGPYVMTEWTAGQQIVLDRRADYWGAQPEVTKATYLFRSEPAVRAGMVAAGEADIAPQITAEVADNKATDFTYLNSETVYLRVDGQDAPTSDIRIRQALNAAIDREAFIGTVLPAGTELAVAMVPPTTLGWNPDLTPPAYDPELAKKLIAEAKADGVDVSLPIEVVARTENFPNVTEVSEALVQMFNEVGFTATLHMVEVAEHEQYYSKPYPESTGTRLVLAQHDNSRGDPVFSMFFKYDSKGTQSGVNDPKVDEMIAAASAATGDERAALWSELFKYVHDDIVADVLLFHMVGLSRVGERLDFTPTIATNQQLQLAEIGFK</sequence>
<dbReference type="AlphaFoldDB" id="A0A0F5PV93"/>
<comment type="subcellular location">
    <subcellularLocation>
        <location evidence="1">Periplasm</location>
    </subcellularLocation>
</comment>
<dbReference type="Gene3D" id="3.90.76.10">
    <property type="entry name" value="Dipeptide-binding Protein, Domain 1"/>
    <property type="match status" value="1"/>
</dbReference>
<dbReference type="GO" id="GO:0043190">
    <property type="term" value="C:ATP-binding cassette (ABC) transporter complex"/>
    <property type="evidence" value="ECO:0007669"/>
    <property type="project" value="InterPro"/>
</dbReference>
<dbReference type="Proteomes" id="UP000033519">
    <property type="component" value="Unassembled WGS sequence"/>
</dbReference>
<dbReference type="EMBL" id="FOMB01000006">
    <property type="protein sequence ID" value="SFC49719.1"/>
    <property type="molecule type" value="Genomic_DNA"/>
</dbReference>
<evidence type="ECO:0000259" key="4">
    <source>
        <dbReference type="Pfam" id="PF00496"/>
    </source>
</evidence>
<reference evidence="5 7" key="1">
    <citation type="submission" date="2015-03" db="EMBL/GenBank/DDBJ databases">
        <authorList>
            <person name="Lepp D."/>
            <person name="Hassan Y.I."/>
            <person name="Li X.-Z."/>
            <person name="Zhou T."/>
        </authorList>
    </citation>
    <scope>NUCLEOTIDE SEQUENCE [LARGE SCALE GENOMIC DNA]</scope>
    <source>
        <strain evidence="5 7">Cr7-05</strain>
    </source>
</reference>
<evidence type="ECO:0000313" key="6">
    <source>
        <dbReference type="EMBL" id="SFC49719.1"/>
    </source>
</evidence>
<evidence type="ECO:0000313" key="7">
    <source>
        <dbReference type="Proteomes" id="UP000033519"/>
    </source>
</evidence>
<dbReference type="PATRIC" id="fig|728005.3.peg.617"/>
<protein>
    <submittedName>
        <fullName evidence="5">Peptide ABC transporter substrate-binding protein</fullName>
    </submittedName>
    <submittedName>
        <fullName evidence="6">Peptide/nickel transport system substrate-binding protein</fullName>
    </submittedName>
</protein>
<dbReference type="Gene3D" id="3.10.105.10">
    <property type="entry name" value="Dipeptide-binding Protein, Domain 3"/>
    <property type="match status" value="1"/>
</dbReference>
<dbReference type="Proteomes" id="UP000182258">
    <property type="component" value="Unassembled WGS sequence"/>
</dbReference>